<evidence type="ECO:0000256" key="5">
    <source>
        <dbReference type="ARBA" id="ARBA00023136"/>
    </source>
</evidence>
<dbReference type="InterPro" id="IPR036282">
    <property type="entry name" value="Glutathione-S-Trfase_C_sf"/>
</dbReference>
<sequence length="328" mass="36992">MEHAGDRESEEFTVVARKPYFDLPTACPLCLPLFIYLKLAHFPFRLSFNSIFPDSDQIPYVESGTYVAYNNENGGVIERLKRDGIVDLDSEFHSVPDWVAMKALISSWLADAMMYELWVGSDGKSAYKIYYSDLSLPIGKVLFLKQVYSVKQRLGITKDNAEQREDEIYKRAKIAYGALSTRLGDQNFLFDDRPSSLDATFLGHVLVTLHALPETSVLRSKLLEHNNIVGYAEKLKMELIESSSSSSGPQIHSVPSSSTQKRGPSNWSSKPKSKPKREKTEEEKTFKRRAKYFLAAQLVAVLLFLSVMGGSDADDMELDDEDEGIVYD</sequence>
<evidence type="ECO:0000256" key="7">
    <source>
        <dbReference type="SAM" id="MobiDB-lite"/>
    </source>
</evidence>
<dbReference type="InterPro" id="IPR017410">
    <property type="entry name" value="Metaxin1/3"/>
</dbReference>
<comment type="similarity">
    <text evidence="2 6">Belongs to the metaxin family.</text>
</comment>
<dbReference type="OrthoDB" id="5835136at2759"/>
<dbReference type="PANTHER" id="PTHR12289">
    <property type="entry name" value="METAXIN RELATED"/>
    <property type="match status" value="1"/>
</dbReference>
<dbReference type="CDD" id="cd03193">
    <property type="entry name" value="GST_C_Metaxin"/>
    <property type="match status" value="1"/>
</dbReference>
<comment type="caution">
    <text evidence="11">The sequence shown here is derived from an EMBL/GenBank/DDBJ whole genome shotgun (WGS) entry which is preliminary data.</text>
</comment>
<dbReference type="InterPro" id="IPR050931">
    <property type="entry name" value="Mito_Protein_Transport_Metaxin"/>
</dbReference>
<evidence type="ECO:0000256" key="4">
    <source>
        <dbReference type="ARBA" id="ARBA00023128"/>
    </source>
</evidence>
<proteinExistence type="inferred from homology"/>
<keyword evidence="5 8" id="KW-0472">Membrane</keyword>
<accession>A0A9W7ISJ3</accession>
<dbReference type="SUPFAM" id="SSF47616">
    <property type="entry name" value="GST C-terminal domain-like"/>
    <property type="match status" value="1"/>
</dbReference>
<feature type="transmembrane region" description="Helical" evidence="8">
    <location>
        <begin position="292"/>
        <end position="311"/>
    </location>
</feature>
<dbReference type="Proteomes" id="UP001165190">
    <property type="component" value="Unassembled WGS sequence"/>
</dbReference>
<gene>
    <name evidence="11" type="ORF">HRI_003821300</name>
</gene>
<evidence type="ECO:0000313" key="11">
    <source>
        <dbReference type="EMBL" id="GMJ01521.1"/>
    </source>
</evidence>
<evidence type="ECO:0000256" key="1">
    <source>
        <dbReference type="ARBA" id="ARBA00004294"/>
    </source>
</evidence>
<feature type="compositionally biased region" description="Low complexity" evidence="7">
    <location>
        <begin position="244"/>
        <end position="258"/>
    </location>
</feature>
<feature type="domain" description="Metaxin glutathione S-transferase" evidence="9">
    <location>
        <begin position="172"/>
        <end position="234"/>
    </location>
</feature>
<evidence type="ECO:0000256" key="8">
    <source>
        <dbReference type="SAM" id="Phobius"/>
    </source>
</evidence>
<keyword evidence="3 6" id="KW-1000">Mitochondrion outer membrane</keyword>
<protein>
    <recommendedName>
        <fullName evidence="6">Metaxin</fullName>
    </recommendedName>
</protein>
<dbReference type="InterPro" id="IPR033468">
    <property type="entry name" value="Metaxin_GST"/>
</dbReference>
<keyword evidence="12" id="KW-1185">Reference proteome</keyword>
<dbReference type="EMBL" id="BSYR01000035">
    <property type="protein sequence ID" value="GMJ01521.1"/>
    <property type="molecule type" value="Genomic_DNA"/>
</dbReference>
<dbReference type="PIRSF" id="PIRSF038150">
    <property type="entry name" value="Metaxin"/>
    <property type="match status" value="1"/>
</dbReference>
<evidence type="ECO:0000259" key="9">
    <source>
        <dbReference type="Pfam" id="PF17171"/>
    </source>
</evidence>
<dbReference type="GO" id="GO:0001401">
    <property type="term" value="C:SAM complex"/>
    <property type="evidence" value="ECO:0007669"/>
    <property type="project" value="InterPro"/>
</dbReference>
<evidence type="ECO:0000259" key="10">
    <source>
        <dbReference type="Pfam" id="PF17172"/>
    </source>
</evidence>
<dbReference type="PANTHER" id="PTHR12289:SF41">
    <property type="entry name" value="FAILED AXON CONNECTIONS-RELATED"/>
    <property type="match status" value="1"/>
</dbReference>
<keyword evidence="8" id="KW-1133">Transmembrane helix</keyword>
<dbReference type="GO" id="GO:0007005">
    <property type="term" value="P:mitochondrion organization"/>
    <property type="evidence" value="ECO:0007669"/>
    <property type="project" value="InterPro"/>
</dbReference>
<dbReference type="AlphaFoldDB" id="A0A9W7ISJ3"/>
<evidence type="ECO:0000313" key="12">
    <source>
        <dbReference type="Proteomes" id="UP001165190"/>
    </source>
</evidence>
<feature type="domain" description="Thioredoxin-like fold" evidence="10">
    <location>
        <begin position="28"/>
        <end position="122"/>
    </location>
</feature>
<dbReference type="Pfam" id="PF17171">
    <property type="entry name" value="GST_C_6"/>
    <property type="match status" value="1"/>
</dbReference>
<dbReference type="Pfam" id="PF17172">
    <property type="entry name" value="GST_N_4"/>
    <property type="match status" value="1"/>
</dbReference>
<organism evidence="11 12">
    <name type="scientific">Hibiscus trionum</name>
    <name type="common">Flower of an hour</name>
    <dbReference type="NCBI Taxonomy" id="183268"/>
    <lineage>
        <taxon>Eukaryota</taxon>
        <taxon>Viridiplantae</taxon>
        <taxon>Streptophyta</taxon>
        <taxon>Embryophyta</taxon>
        <taxon>Tracheophyta</taxon>
        <taxon>Spermatophyta</taxon>
        <taxon>Magnoliopsida</taxon>
        <taxon>eudicotyledons</taxon>
        <taxon>Gunneridae</taxon>
        <taxon>Pentapetalae</taxon>
        <taxon>rosids</taxon>
        <taxon>malvids</taxon>
        <taxon>Malvales</taxon>
        <taxon>Malvaceae</taxon>
        <taxon>Malvoideae</taxon>
        <taxon>Hibiscus</taxon>
    </lineage>
</organism>
<comment type="function">
    <text evidence="6">Involved in transport of proteins into the mitochondrion.</text>
</comment>
<keyword evidence="8" id="KW-0812">Transmembrane</keyword>
<evidence type="ECO:0000256" key="2">
    <source>
        <dbReference type="ARBA" id="ARBA00009170"/>
    </source>
</evidence>
<comment type="subcellular location">
    <subcellularLocation>
        <location evidence="1 6">Mitochondrion outer membrane</location>
    </subcellularLocation>
</comment>
<dbReference type="GO" id="GO:0006626">
    <property type="term" value="P:protein targeting to mitochondrion"/>
    <property type="evidence" value="ECO:0007669"/>
    <property type="project" value="TreeGrafter"/>
</dbReference>
<feature type="region of interest" description="Disordered" evidence="7">
    <location>
        <begin position="244"/>
        <end position="283"/>
    </location>
</feature>
<keyword evidence="4" id="KW-0496">Mitochondrion</keyword>
<name>A0A9W7ISJ3_HIBTR</name>
<dbReference type="InterPro" id="IPR012336">
    <property type="entry name" value="Thioredoxin-like_fold"/>
</dbReference>
<evidence type="ECO:0000256" key="6">
    <source>
        <dbReference type="PIRNR" id="PIRNR038150"/>
    </source>
</evidence>
<evidence type="ECO:0000256" key="3">
    <source>
        <dbReference type="ARBA" id="ARBA00022787"/>
    </source>
</evidence>
<reference evidence="11" key="1">
    <citation type="submission" date="2023-05" db="EMBL/GenBank/DDBJ databases">
        <title>Genome and transcriptome analyses reveal genes involved in the formation of fine ridges on petal epidermal cells in Hibiscus trionum.</title>
        <authorList>
            <person name="Koshimizu S."/>
            <person name="Masuda S."/>
            <person name="Ishii T."/>
            <person name="Shirasu K."/>
            <person name="Hoshino A."/>
            <person name="Arita M."/>
        </authorList>
    </citation>
    <scope>NUCLEOTIDE SEQUENCE</scope>
    <source>
        <strain evidence="11">Hamamatsu line</strain>
    </source>
</reference>